<keyword evidence="3" id="KW-1185">Reference proteome</keyword>
<dbReference type="AlphaFoldDB" id="A0A4C1UUN0"/>
<accession>A0A4C1UUN0</accession>
<organism evidence="2 3">
    <name type="scientific">Eumeta variegata</name>
    <name type="common">Bagworm moth</name>
    <name type="synonym">Eumeta japonica</name>
    <dbReference type="NCBI Taxonomy" id="151549"/>
    <lineage>
        <taxon>Eukaryota</taxon>
        <taxon>Metazoa</taxon>
        <taxon>Ecdysozoa</taxon>
        <taxon>Arthropoda</taxon>
        <taxon>Hexapoda</taxon>
        <taxon>Insecta</taxon>
        <taxon>Pterygota</taxon>
        <taxon>Neoptera</taxon>
        <taxon>Endopterygota</taxon>
        <taxon>Lepidoptera</taxon>
        <taxon>Glossata</taxon>
        <taxon>Ditrysia</taxon>
        <taxon>Tineoidea</taxon>
        <taxon>Psychidae</taxon>
        <taxon>Oiketicinae</taxon>
        <taxon>Eumeta</taxon>
    </lineage>
</organism>
<sequence length="143" mass="15188">MSSSLSREAVDVSDPNDEHDECNGTPQPFSTCELNDSVHDSPTLSEPAAAAGSKGKPLERNGGMRDPSRGKGTRDRADPQSGRPRRALEGTPRKSCIKDAASACNPPGVSRPPPSRWLGRLVCCSRGRAYSIFAHDPPVGSHP</sequence>
<proteinExistence type="predicted"/>
<protein>
    <submittedName>
        <fullName evidence="2">Uncharacterized protein</fullName>
    </submittedName>
</protein>
<evidence type="ECO:0000313" key="2">
    <source>
        <dbReference type="EMBL" id="GBP29727.1"/>
    </source>
</evidence>
<dbReference type="Proteomes" id="UP000299102">
    <property type="component" value="Unassembled WGS sequence"/>
</dbReference>
<reference evidence="2 3" key="1">
    <citation type="journal article" date="2019" name="Commun. Biol.">
        <title>The bagworm genome reveals a unique fibroin gene that provides high tensile strength.</title>
        <authorList>
            <person name="Kono N."/>
            <person name="Nakamura H."/>
            <person name="Ohtoshi R."/>
            <person name="Tomita M."/>
            <person name="Numata K."/>
            <person name="Arakawa K."/>
        </authorList>
    </citation>
    <scope>NUCLEOTIDE SEQUENCE [LARGE SCALE GENOMIC DNA]</scope>
</reference>
<feature type="compositionally biased region" description="Polar residues" evidence="1">
    <location>
        <begin position="24"/>
        <end position="44"/>
    </location>
</feature>
<feature type="compositionally biased region" description="Basic and acidic residues" evidence="1">
    <location>
        <begin position="56"/>
        <end position="78"/>
    </location>
</feature>
<feature type="region of interest" description="Disordered" evidence="1">
    <location>
        <begin position="1"/>
        <end position="117"/>
    </location>
</feature>
<evidence type="ECO:0000256" key="1">
    <source>
        <dbReference type="SAM" id="MobiDB-lite"/>
    </source>
</evidence>
<dbReference type="EMBL" id="BGZK01000223">
    <property type="protein sequence ID" value="GBP29727.1"/>
    <property type="molecule type" value="Genomic_DNA"/>
</dbReference>
<gene>
    <name evidence="2" type="ORF">EVAR_13651_1</name>
</gene>
<name>A0A4C1UUN0_EUMVA</name>
<evidence type="ECO:0000313" key="3">
    <source>
        <dbReference type="Proteomes" id="UP000299102"/>
    </source>
</evidence>
<comment type="caution">
    <text evidence="2">The sequence shown here is derived from an EMBL/GenBank/DDBJ whole genome shotgun (WGS) entry which is preliminary data.</text>
</comment>